<feature type="compositionally biased region" description="Polar residues" evidence="1">
    <location>
        <begin position="124"/>
        <end position="135"/>
    </location>
</feature>
<dbReference type="PANTHER" id="PTHR31115">
    <property type="entry name" value="OS05G0107300 PROTEIN"/>
    <property type="match status" value="1"/>
</dbReference>
<feature type="compositionally biased region" description="Basic and acidic residues" evidence="1">
    <location>
        <begin position="225"/>
        <end position="237"/>
    </location>
</feature>
<feature type="region of interest" description="Disordered" evidence="1">
    <location>
        <begin position="1036"/>
        <end position="1102"/>
    </location>
</feature>
<dbReference type="Proteomes" id="UP000515151">
    <property type="component" value="Chromosome 6"/>
</dbReference>
<organism evidence="2 3">
    <name type="scientific">Punica granatum</name>
    <name type="common">Pomegranate</name>
    <dbReference type="NCBI Taxonomy" id="22663"/>
    <lineage>
        <taxon>Eukaryota</taxon>
        <taxon>Viridiplantae</taxon>
        <taxon>Streptophyta</taxon>
        <taxon>Embryophyta</taxon>
        <taxon>Tracheophyta</taxon>
        <taxon>Spermatophyta</taxon>
        <taxon>Magnoliopsida</taxon>
        <taxon>eudicotyledons</taxon>
        <taxon>Gunneridae</taxon>
        <taxon>Pentapetalae</taxon>
        <taxon>rosids</taxon>
        <taxon>malvids</taxon>
        <taxon>Myrtales</taxon>
        <taxon>Lythraceae</taxon>
        <taxon>Punica</taxon>
    </lineage>
</organism>
<feature type="compositionally biased region" description="Low complexity" evidence="1">
    <location>
        <begin position="251"/>
        <end position="262"/>
    </location>
</feature>
<feature type="region of interest" description="Disordered" evidence="1">
    <location>
        <begin position="341"/>
        <end position="360"/>
    </location>
</feature>
<name>A0A6P8E742_PUNGR</name>
<feature type="compositionally biased region" description="Basic and acidic residues" evidence="1">
    <location>
        <begin position="60"/>
        <end position="69"/>
    </location>
</feature>
<reference evidence="2" key="1">
    <citation type="journal article" date="2020" name="Plant Biotechnol. J.">
        <title>The pomegranate (Punica granatum L.) draft genome dissects genetic divergence between soft- and hard-seeded cultivars.</title>
        <authorList>
            <person name="Luo X."/>
            <person name="Li H."/>
            <person name="Wu Z."/>
            <person name="Yao W."/>
            <person name="Zhao P."/>
            <person name="Cao D."/>
            <person name="Yu H."/>
            <person name="Li K."/>
            <person name="Poudel K."/>
            <person name="Zhao D."/>
            <person name="Zhang F."/>
            <person name="Xia X."/>
            <person name="Chen L."/>
            <person name="Wang Q."/>
            <person name="Jing D."/>
            <person name="Cao S."/>
        </authorList>
    </citation>
    <scope>NUCLEOTIDE SEQUENCE [LARGE SCALE GENOMIC DNA]</scope>
    <source>
        <strain evidence="2">cv. Tunisia</strain>
    </source>
</reference>
<accession>A0A6P8E742</accession>
<feature type="region of interest" description="Disordered" evidence="1">
    <location>
        <begin position="514"/>
        <end position="571"/>
    </location>
</feature>
<feature type="region of interest" description="Disordered" evidence="1">
    <location>
        <begin position="369"/>
        <end position="426"/>
    </location>
</feature>
<evidence type="ECO:0000313" key="2">
    <source>
        <dbReference type="Proteomes" id="UP000515151"/>
    </source>
</evidence>
<sequence>MLPSETTPLPLTLDPIILGNHKSSRTGELKRVLRFPLGNTSEGHASGGDRSRSASSSTNEELKHIKESVQDSSKQAGDRVKMFGQNIFKLDKLKENLSSKKRQRSDVASSERSLVNLEKIGNQLHGSTRDSWNQRMEQKPKSAGLVKRSRASVADGQDDSKLPAAPRQLILKEKREDKFPVAKAVPIKMEEKMRRVPAGSDGWEKKIKRKRSVSAVGGRVMNGDVDPKQAMDSKVPADSKLCSSDGPGFRSKSSSGVSGVNKLNRRFESPSPNASTFVRNDQEATSSPKDRTDVLEQRVLLKGNKSNGREGELSSSGPGLLIRGKFSRAPRTSSIMVLDSSTNLESSHGAPQDWEQPPNVNKITAAGDAKEKVHPISSGTSSQPMAKWGGQRPHKKSRLRRANLLSPVTNDSETQNSPQGFGKSELGCRSSEVANNASLHASASNINTLKVRKEFQRVASPAGVSESEESEALENCLKEKAVDGCEVALTTSHYAEGSVLPIKNKMPVCEIGDGVRRQGRSGRGSLMRSVGPPMRNKTDDLMAKPPQSTRPGPERNKSKSGRPAVKKLKDRKGLPRVGSVLVSGSPELMGELDDHETLVAAAKSARNALNQACSSRFWKKMESIFASVSNDDASFLKKQFSLAEERGEDLSLIFGIDYNTSDVLRNKDDADHSDGKQGNNLGQEAVNMGPLCGKFDIGRLCKLPAMFDRVVSALIDDESEEVYQQAEGKNLSPHASDDSHCGSCNQMDIDSKDRDKMESEVESAVEQNQKLCFLDRLSCNKGGASCPFRNSGMSTSGYSNEHSFGDDEYSHLEMGLISEICSSDIGKLQQKELHFSGFPLPDEQYQSMSLNDRVMLELRSIDLCPETLPDLAEEGELIFDIAELKGKLCQKVTRKQKRLRELDKAVISGEDTDRRKVEEIAMNKILEMAYKKRMACRGTNSTKASVRRVPNHVASAFIKRTLARCRKYEETDVSCFREPALQDILFSRPTGKNDGKSLDCVGSGTASNTLNEAFKHQAGAKGSGAISSLPEVFDTRGENTANLSPEQDSEKPGSSKVTSAFDVKSTAVSECQTKTSTRQRLQNSSRSSGFLESPETASLPVTGNPTQPIGVAAATNIPPYVTKEPGGESMDLDKFALDGNHDQDLGSLLNFDVDGLQDCDTAGLEVPPWDDFSSVMIL</sequence>
<feature type="region of interest" description="Disordered" evidence="1">
    <location>
        <begin position="214"/>
        <end position="295"/>
    </location>
</feature>
<reference evidence="3" key="2">
    <citation type="submission" date="2025-08" db="UniProtKB">
        <authorList>
            <consortium name="RefSeq"/>
        </authorList>
    </citation>
    <scope>IDENTIFICATION</scope>
    <source>
        <tissue evidence="3">Leaf</tissue>
    </source>
</reference>
<gene>
    <name evidence="3" type="primary">LOC116211086</name>
</gene>
<dbReference type="PANTHER" id="PTHR31115:SF4">
    <property type="entry name" value="SPECTRIN BETA CHAIN, BRAIN"/>
    <property type="match status" value="1"/>
</dbReference>
<feature type="region of interest" description="Disordered" evidence="1">
    <location>
        <begin position="36"/>
        <end position="77"/>
    </location>
</feature>
<dbReference type="AlphaFoldDB" id="A0A6P8E742"/>
<dbReference type="OrthoDB" id="1915143at2759"/>
<feature type="compositionally biased region" description="Polar residues" evidence="1">
    <location>
        <begin position="270"/>
        <end position="287"/>
    </location>
</feature>
<feature type="region of interest" description="Disordered" evidence="1">
    <location>
        <begin position="724"/>
        <end position="754"/>
    </location>
</feature>
<proteinExistence type="predicted"/>
<feature type="compositionally biased region" description="Basic residues" evidence="1">
    <location>
        <begin position="558"/>
        <end position="570"/>
    </location>
</feature>
<feature type="compositionally biased region" description="Basic residues" evidence="1">
    <location>
        <begin position="392"/>
        <end position="401"/>
    </location>
</feature>
<feature type="compositionally biased region" description="Polar residues" evidence="1">
    <location>
        <begin position="406"/>
        <end position="419"/>
    </location>
</feature>
<feature type="compositionally biased region" description="Polar residues" evidence="1">
    <location>
        <begin position="1066"/>
        <end position="1102"/>
    </location>
</feature>
<keyword evidence="2" id="KW-1185">Reference proteome</keyword>
<evidence type="ECO:0000313" key="3">
    <source>
        <dbReference type="RefSeq" id="XP_031401156.1"/>
    </source>
</evidence>
<dbReference type="GeneID" id="116211086"/>
<dbReference type="RefSeq" id="XP_031401156.1">
    <property type="nucleotide sequence ID" value="XM_031545296.1"/>
</dbReference>
<feature type="region of interest" description="Disordered" evidence="1">
    <location>
        <begin position="121"/>
        <end position="165"/>
    </location>
</feature>
<evidence type="ECO:0000256" key="1">
    <source>
        <dbReference type="SAM" id="MobiDB-lite"/>
    </source>
</evidence>
<protein>
    <submittedName>
        <fullName evidence="3">Uncharacterized protein LOC116211086</fullName>
    </submittedName>
</protein>